<dbReference type="EMBL" id="JAWJWE010000041">
    <property type="protein sequence ID" value="KAK6618815.1"/>
    <property type="molecule type" value="Genomic_DNA"/>
</dbReference>
<protein>
    <submittedName>
        <fullName evidence="1">Uncharacterized protein</fullName>
    </submittedName>
</protein>
<gene>
    <name evidence="1" type="ORF">RUM43_013206</name>
</gene>
<name>A0AAN8S033_POLSC</name>
<dbReference type="AlphaFoldDB" id="A0AAN8S033"/>
<organism evidence="1 2">
    <name type="scientific">Polyplax serrata</name>
    <name type="common">Common mouse louse</name>
    <dbReference type="NCBI Taxonomy" id="468196"/>
    <lineage>
        <taxon>Eukaryota</taxon>
        <taxon>Metazoa</taxon>
        <taxon>Ecdysozoa</taxon>
        <taxon>Arthropoda</taxon>
        <taxon>Hexapoda</taxon>
        <taxon>Insecta</taxon>
        <taxon>Pterygota</taxon>
        <taxon>Neoptera</taxon>
        <taxon>Paraneoptera</taxon>
        <taxon>Psocodea</taxon>
        <taxon>Troctomorpha</taxon>
        <taxon>Phthiraptera</taxon>
        <taxon>Anoplura</taxon>
        <taxon>Polyplacidae</taxon>
        <taxon>Polyplax</taxon>
    </lineage>
</organism>
<evidence type="ECO:0000313" key="2">
    <source>
        <dbReference type="Proteomes" id="UP001372834"/>
    </source>
</evidence>
<accession>A0AAN8S033</accession>
<evidence type="ECO:0000313" key="1">
    <source>
        <dbReference type="EMBL" id="KAK6618815.1"/>
    </source>
</evidence>
<sequence>MGVVTAKWTSVKVREINGRLGSGSGCSGEGLSNPDNFARVLSLNSDPSPGPSSRVTCPKTHADITYDMYRLRIEPADGSACDLARKNLIDVCHPVVPEPSPELSYFFSGHVHTFPLGSFHMDTPACILTPNPS</sequence>
<proteinExistence type="predicted"/>
<dbReference type="Proteomes" id="UP001372834">
    <property type="component" value="Unassembled WGS sequence"/>
</dbReference>
<comment type="caution">
    <text evidence="1">The sequence shown here is derived from an EMBL/GenBank/DDBJ whole genome shotgun (WGS) entry which is preliminary data.</text>
</comment>
<reference evidence="1 2" key="1">
    <citation type="submission" date="2023-10" db="EMBL/GenBank/DDBJ databases">
        <title>Genomes of two closely related lineages of the louse Polyplax serrata with different host specificities.</title>
        <authorList>
            <person name="Martinu J."/>
            <person name="Tarabai H."/>
            <person name="Stefka J."/>
            <person name="Hypsa V."/>
        </authorList>
    </citation>
    <scope>NUCLEOTIDE SEQUENCE [LARGE SCALE GENOMIC DNA]</scope>
    <source>
        <strain evidence="1">HR10_N</strain>
    </source>
</reference>